<evidence type="ECO:0000313" key="3">
    <source>
        <dbReference type="Proteomes" id="UP001146793"/>
    </source>
</evidence>
<accession>A0AAV7Z6T9</accession>
<evidence type="ECO:0000313" key="2">
    <source>
        <dbReference type="EMBL" id="KAJ3437549.1"/>
    </source>
</evidence>
<dbReference type="Proteomes" id="UP001146793">
    <property type="component" value="Unassembled WGS sequence"/>
</dbReference>
<feature type="coiled-coil region" evidence="1">
    <location>
        <begin position="64"/>
        <end position="108"/>
    </location>
</feature>
<gene>
    <name evidence="2" type="ORF">M0812_16712</name>
</gene>
<protein>
    <submittedName>
        <fullName evidence="2">Uncharacterized protein</fullName>
    </submittedName>
</protein>
<reference evidence="2" key="1">
    <citation type="submission" date="2022-08" db="EMBL/GenBank/DDBJ databases">
        <title>Novel sulphate-reducing endosymbionts in the free-living metamonad Anaeramoeba.</title>
        <authorList>
            <person name="Jerlstrom-Hultqvist J."/>
            <person name="Cepicka I."/>
            <person name="Gallot-Lavallee L."/>
            <person name="Salas-Leiva D."/>
            <person name="Curtis B.A."/>
            <person name="Zahonova K."/>
            <person name="Pipaliya S."/>
            <person name="Dacks J."/>
            <person name="Roger A.J."/>
        </authorList>
    </citation>
    <scope>NUCLEOTIDE SEQUENCE</scope>
    <source>
        <strain evidence="2">Busselton2</strain>
    </source>
</reference>
<keyword evidence="1" id="KW-0175">Coiled coil</keyword>
<dbReference type="AlphaFoldDB" id="A0AAV7Z6T9"/>
<name>A0AAV7Z6T9_9EUKA</name>
<proteinExistence type="predicted"/>
<sequence length="803" mass="95869">MSLKQGTNLKTKISLLNNNSLNEYESCEEKYKKWEAEYIYCESDSERLNELLYQENTTDSIIDFEEVDREMKELEKDKLIIEKVNSRINELKEIFHEKEKKIDIHNDNIKMIPIVKPKEDQKSNGISLIKNKEQKGIVANKKLTDCKVEKIDFEKPTNKFSIPIELQQKNYMFQLSLKNNCITRDNFEQNLITVQKENARKENFVTSCDLEDKLTFDPELKINSSNENFSDTETEDYLISFSSPKKKIRTDKNSDSEINDFILELEDTSENIFDNQQSKYVSEIQQVHNPNLKNIPHFDSPILMKNSNSIVSSNKKEVDFKKKKRNQIVLKNGKSKNKKKRKNKIQLKNSKKIQDLQKQLLKKKNNEIKFFQKIKFKVRLLSKRKPPEEIDIVLYPNNYLKLILNENKIKIKHLKQKNISFQSRKLLFEMDKKVEEIEFYSQKECERFQKRVNFNTDKRKEIKKQFRKEDSNFSKNKHKSIKLCTLKKSKKEITLIQPNNSDNGESLFSDEIQKNKNQIIFFPSKLNLENHKRIKYIDKKENKNKVFQCIKEKEKYNESNKIKSKSEDIIEKKRDFNQTYLTKKIKKNPIKVKKSEKIIENKEFTRFKVQYIDYIKNTKNKAYLKIRKSKVALLSHKIKIISQIKLIGFILLANKKNIAKIIFPKRSFYIQFPSEDLLQKFNLILKNPKNYLKNNYCKYEINFKNDQDCLIDRGYLSLDFNNNVILEKSNNQRINSHFSQVYMEYTKVNNLKIITIKRKMVKEFNINTLPNIITLTTKNNQKLILDLFRERESLQFFSYLSIK</sequence>
<comment type="caution">
    <text evidence="2">The sequence shown here is derived from an EMBL/GenBank/DDBJ whole genome shotgun (WGS) entry which is preliminary data.</text>
</comment>
<organism evidence="2 3">
    <name type="scientific">Anaeramoeba flamelloides</name>
    <dbReference type="NCBI Taxonomy" id="1746091"/>
    <lineage>
        <taxon>Eukaryota</taxon>
        <taxon>Metamonada</taxon>
        <taxon>Anaeramoebidae</taxon>
        <taxon>Anaeramoeba</taxon>
    </lineage>
</organism>
<evidence type="ECO:0000256" key="1">
    <source>
        <dbReference type="SAM" id="Coils"/>
    </source>
</evidence>
<dbReference type="EMBL" id="JANTQA010000033">
    <property type="protein sequence ID" value="KAJ3437549.1"/>
    <property type="molecule type" value="Genomic_DNA"/>
</dbReference>